<comment type="similarity">
    <text evidence="2 8">Belongs to the PHP hydrolase family. HisK subfamily.</text>
</comment>
<keyword evidence="5 8" id="KW-0378">Hydrolase</keyword>
<dbReference type="NCBIfam" id="NF005996">
    <property type="entry name" value="PRK08123.1"/>
    <property type="match status" value="1"/>
</dbReference>
<dbReference type="CDD" id="cd12110">
    <property type="entry name" value="PHP_HisPPase_Hisj_like"/>
    <property type="match status" value="1"/>
</dbReference>
<sequence>MYDGHIHSPYCPHGTKDSLRSYVDKAVDLGYSAMTFTEHAPLPKSFTDPVPLKDSSMAFGDVEEYIRNLQDLKKEYHNTIRVKIGFEVDFIQGFEGETKSFLQEYGPEMDDSLLSVHFLKGKNDWHCIDYSPEMFAEAIKDFGSLHHLYEEYFTALQSSLNADLGRNKPRRIGHMTLIRKFHSLYPSPKGWEATALKLLEAVKKEGCEIDYNGAGLSKPYCRESYPPYNIAKQAHEKGIPLIYGSDAHGVSALKQGYEELDSSLLKRSL</sequence>
<organism evidence="10 11">
    <name type="scientific">Halobacillus salinarum</name>
    <dbReference type="NCBI Taxonomy" id="2932257"/>
    <lineage>
        <taxon>Bacteria</taxon>
        <taxon>Bacillati</taxon>
        <taxon>Bacillota</taxon>
        <taxon>Bacilli</taxon>
        <taxon>Bacillales</taxon>
        <taxon>Bacillaceae</taxon>
        <taxon>Halobacillus</taxon>
    </lineage>
</organism>
<evidence type="ECO:0000256" key="3">
    <source>
        <dbReference type="ARBA" id="ARBA00013085"/>
    </source>
</evidence>
<dbReference type="PANTHER" id="PTHR21039:SF0">
    <property type="entry name" value="HISTIDINOL-PHOSPHATASE"/>
    <property type="match status" value="1"/>
</dbReference>
<proteinExistence type="inferred from homology"/>
<evidence type="ECO:0000256" key="6">
    <source>
        <dbReference type="ARBA" id="ARBA00023102"/>
    </source>
</evidence>
<keyword evidence="6 8" id="KW-0368">Histidine biosynthesis</keyword>
<keyword evidence="11" id="KW-1185">Reference proteome</keyword>
<evidence type="ECO:0000313" key="11">
    <source>
        <dbReference type="Proteomes" id="UP000831787"/>
    </source>
</evidence>
<dbReference type="InterPro" id="IPR010140">
    <property type="entry name" value="Histidinol_P_phosphatase_HisJ"/>
</dbReference>
<dbReference type="PANTHER" id="PTHR21039">
    <property type="entry name" value="HISTIDINOL PHOSPHATASE-RELATED"/>
    <property type="match status" value="1"/>
</dbReference>
<dbReference type="SUPFAM" id="SSF89550">
    <property type="entry name" value="PHP domain-like"/>
    <property type="match status" value="1"/>
</dbReference>
<evidence type="ECO:0000256" key="2">
    <source>
        <dbReference type="ARBA" id="ARBA00009152"/>
    </source>
</evidence>
<dbReference type="Pfam" id="PF02811">
    <property type="entry name" value="PHP"/>
    <property type="match status" value="1"/>
</dbReference>
<comment type="pathway">
    <text evidence="1 8">Amino-acid biosynthesis; L-histidine biosynthesis; L-histidine from 5-phospho-alpha-D-ribose 1-diphosphate: step 8/9.</text>
</comment>
<dbReference type="InterPro" id="IPR004013">
    <property type="entry name" value="PHP_dom"/>
</dbReference>
<comment type="catalytic activity">
    <reaction evidence="7 8">
        <text>L-histidinol phosphate + H2O = L-histidinol + phosphate</text>
        <dbReference type="Rhea" id="RHEA:14465"/>
        <dbReference type="ChEBI" id="CHEBI:15377"/>
        <dbReference type="ChEBI" id="CHEBI:43474"/>
        <dbReference type="ChEBI" id="CHEBI:57699"/>
        <dbReference type="ChEBI" id="CHEBI:57980"/>
        <dbReference type="EC" id="3.1.3.15"/>
    </reaction>
</comment>
<name>A0ABY4ER56_9BACI</name>
<dbReference type="GO" id="GO:0004401">
    <property type="term" value="F:histidinol-phosphatase activity"/>
    <property type="evidence" value="ECO:0007669"/>
    <property type="project" value="UniProtKB-EC"/>
</dbReference>
<evidence type="ECO:0000256" key="8">
    <source>
        <dbReference type="RuleBase" id="RU366003"/>
    </source>
</evidence>
<dbReference type="NCBIfam" id="TIGR01856">
    <property type="entry name" value="hisJ_fam"/>
    <property type="match status" value="1"/>
</dbReference>
<evidence type="ECO:0000256" key="7">
    <source>
        <dbReference type="ARBA" id="ARBA00049158"/>
    </source>
</evidence>
<reference evidence="10 11" key="1">
    <citation type="submission" date="2022-04" db="EMBL/GenBank/DDBJ databases">
        <title>Halobacillus sp. isolated from saltern.</title>
        <authorList>
            <person name="Won M."/>
            <person name="Lee C.-M."/>
            <person name="Woen H.-Y."/>
            <person name="Kwon S.-W."/>
        </authorList>
    </citation>
    <scope>NUCLEOTIDE SEQUENCE [LARGE SCALE GENOMIC DNA]</scope>
    <source>
        <strain evidence="10 11">SSBR10-3</strain>
    </source>
</reference>
<evidence type="ECO:0000256" key="4">
    <source>
        <dbReference type="ARBA" id="ARBA00022605"/>
    </source>
</evidence>
<gene>
    <name evidence="10" type="primary">hisJ</name>
    <name evidence="10" type="ORF">MUN89_09600</name>
</gene>
<dbReference type="InterPro" id="IPR016195">
    <property type="entry name" value="Pol/histidinol_Pase-like"/>
</dbReference>
<evidence type="ECO:0000259" key="9">
    <source>
        <dbReference type="Pfam" id="PF02811"/>
    </source>
</evidence>
<protein>
    <recommendedName>
        <fullName evidence="3 8">Histidinol-phosphatase</fullName>
        <shortName evidence="8">HolPase</shortName>
        <ecNumber evidence="3 8">3.1.3.15</ecNumber>
    </recommendedName>
</protein>
<dbReference type="EMBL" id="CP095073">
    <property type="protein sequence ID" value="UOQ46139.1"/>
    <property type="molecule type" value="Genomic_DNA"/>
</dbReference>
<feature type="domain" description="PHP" evidence="9">
    <location>
        <begin position="3"/>
        <end position="212"/>
    </location>
</feature>
<dbReference type="Gene3D" id="3.20.20.140">
    <property type="entry name" value="Metal-dependent hydrolases"/>
    <property type="match status" value="1"/>
</dbReference>
<dbReference type="RefSeq" id="WP_244713184.1">
    <property type="nucleotide sequence ID" value="NZ_CP095073.1"/>
</dbReference>
<evidence type="ECO:0000256" key="5">
    <source>
        <dbReference type="ARBA" id="ARBA00022801"/>
    </source>
</evidence>
<keyword evidence="4 8" id="KW-0028">Amino-acid biosynthesis</keyword>
<dbReference type="Proteomes" id="UP000831787">
    <property type="component" value="Chromosome"/>
</dbReference>
<evidence type="ECO:0000256" key="1">
    <source>
        <dbReference type="ARBA" id="ARBA00004970"/>
    </source>
</evidence>
<accession>A0ABY4ER56</accession>
<dbReference type="EC" id="3.1.3.15" evidence="3 8"/>
<evidence type="ECO:0000313" key="10">
    <source>
        <dbReference type="EMBL" id="UOQ46139.1"/>
    </source>
</evidence>